<dbReference type="PIRSF" id="PIRSF023803">
    <property type="entry name" value="Ribonuclease_P_prd"/>
    <property type="match status" value="1"/>
</dbReference>
<accession>A0AAV5QMX6</accession>
<keyword evidence="4" id="KW-0539">Nucleus</keyword>
<proteinExistence type="inferred from homology"/>
<gene>
    <name evidence="6" type="ORF">DASC09_034870</name>
</gene>
<dbReference type="Pfam" id="PF01900">
    <property type="entry name" value="RNase_P_Rpp14"/>
    <property type="match status" value="1"/>
</dbReference>
<dbReference type="EC" id="3.1.26.5" evidence="5"/>
<keyword evidence="7" id="KW-1185">Reference proteome</keyword>
<dbReference type="PANTHER" id="PTHR15441:SF2">
    <property type="entry name" value="RIBONUCLEASE P_MRP PROTEIN SUBUNIT POP5"/>
    <property type="match status" value="1"/>
</dbReference>
<sequence length="144" mass="16227">MVRVKNRYITFKILYPPSPKDTPYNDEPIPQLEILKSSSPSINQKSLAAIFRDHLQVNFGEFAQGTIAPVLSVRYFSNRTSTGIVKVGRDDVEMVCFAMMCIQKLYGQEVVVSIVRISGTIKKAQDFLIGENKELVNEIRDITG</sequence>
<dbReference type="GO" id="GO:0033204">
    <property type="term" value="F:ribonuclease P RNA binding"/>
    <property type="evidence" value="ECO:0007669"/>
    <property type="project" value="InterPro"/>
</dbReference>
<dbReference type="SUPFAM" id="SSF160350">
    <property type="entry name" value="Rnp2-like"/>
    <property type="match status" value="1"/>
</dbReference>
<evidence type="ECO:0000313" key="7">
    <source>
        <dbReference type="Proteomes" id="UP001360560"/>
    </source>
</evidence>
<dbReference type="InterPro" id="IPR038085">
    <property type="entry name" value="Rnp2-like_sf"/>
</dbReference>
<comment type="caution">
    <text evidence="6">The sequence shown here is derived from an EMBL/GenBank/DDBJ whole genome shotgun (WGS) entry which is preliminary data.</text>
</comment>
<comment type="similarity">
    <text evidence="2 5">Belongs to the eukaryotic/archaeal RNase P protein component 2 family.</text>
</comment>
<dbReference type="Gene3D" id="3.30.70.3250">
    <property type="entry name" value="Ribonuclease P, Pop5 subunit"/>
    <property type="match status" value="1"/>
</dbReference>
<evidence type="ECO:0000256" key="4">
    <source>
        <dbReference type="ARBA" id="ARBA00023242"/>
    </source>
</evidence>
<comment type="function">
    <text evidence="5">Component of ribonuclease P, a protein complex that generates mature tRNA molecules by cleaving their 5'-ends.</text>
</comment>
<dbReference type="PANTHER" id="PTHR15441">
    <property type="entry name" value="RIBONUCLEASE P PROTEIN SUBUNIT P14"/>
    <property type="match status" value="1"/>
</dbReference>
<dbReference type="GO" id="GO:0001682">
    <property type="term" value="P:tRNA 5'-leader removal"/>
    <property type="evidence" value="ECO:0007669"/>
    <property type="project" value="InterPro"/>
</dbReference>
<evidence type="ECO:0000256" key="2">
    <source>
        <dbReference type="ARBA" id="ARBA00010800"/>
    </source>
</evidence>
<comment type="subcellular location">
    <subcellularLocation>
        <location evidence="1">Nucleus</location>
    </subcellularLocation>
</comment>
<dbReference type="EMBL" id="BTFZ01000011">
    <property type="protein sequence ID" value="GMM36162.1"/>
    <property type="molecule type" value="Genomic_DNA"/>
</dbReference>
<reference evidence="6 7" key="1">
    <citation type="journal article" date="2023" name="Elife">
        <title>Identification of key yeast species and microbe-microbe interactions impacting larval growth of Drosophila in the wild.</title>
        <authorList>
            <person name="Mure A."/>
            <person name="Sugiura Y."/>
            <person name="Maeda R."/>
            <person name="Honda K."/>
            <person name="Sakurai N."/>
            <person name="Takahashi Y."/>
            <person name="Watada M."/>
            <person name="Katoh T."/>
            <person name="Gotoh A."/>
            <person name="Gotoh Y."/>
            <person name="Taniguchi I."/>
            <person name="Nakamura K."/>
            <person name="Hayashi T."/>
            <person name="Katayama T."/>
            <person name="Uemura T."/>
            <person name="Hattori Y."/>
        </authorList>
    </citation>
    <scope>NUCLEOTIDE SEQUENCE [LARGE SCALE GENOMIC DNA]</scope>
    <source>
        <strain evidence="6 7">SC-9</strain>
    </source>
</reference>
<evidence type="ECO:0000313" key="6">
    <source>
        <dbReference type="EMBL" id="GMM36162.1"/>
    </source>
</evidence>
<dbReference type="GO" id="GO:0000172">
    <property type="term" value="C:ribonuclease MRP complex"/>
    <property type="evidence" value="ECO:0007669"/>
    <property type="project" value="TreeGrafter"/>
</dbReference>
<name>A0AAV5QMX6_9ASCO</name>
<dbReference type="AlphaFoldDB" id="A0AAV5QMX6"/>
<dbReference type="InterPro" id="IPR016819">
    <property type="entry name" value="RNase_P/MRP_POP5"/>
</dbReference>
<dbReference type="InterPro" id="IPR002759">
    <property type="entry name" value="Pop5/Rpp14/Rnp2-like"/>
</dbReference>
<comment type="catalytic activity">
    <reaction evidence="5">
        <text>Endonucleolytic cleavage of RNA, removing 5'-extranucleotides from tRNA precursor.</text>
        <dbReference type="EC" id="3.1.26.5"/>
    </reaction>
</comment>
<protein>
    <recommendedName>
        <fullName evidence="5">Ribonuclease P/MRP protein subunit POP5</fullName>
        <ecNumber evidence="5">3.1.26.5</ecNumber>
    </recommendedName>
</protein>
<evidence type="ECO:0000256" key="3">
    <source>
        <dbReference type="ARBA" id="ARBA00022694"/>
    </source>
</evidence>
<keyword evidence="3 5" id="KW-0819">tRNA processing</keyword>
<dbReference type="Proteomes" id="UP001360560">
    <property type="component" value="Unassembled WGS sequence"/>
</dbReference>
<dbReference type="GeneID" id="90074137"/>
<evidence type="ECO:0000256" key="5">
    <source>
        <dbReference type="PIRNR" id="PIRNR023803"/>
    </source>
</evidence>
<dbReference type="GO" id="GO:0004526">
    <property type="term" value="F:ribonuclease P activity"/>
    <property type="evidence" value="ECO:0007669"/>
    <property type="project" value="UniProtKB-EC"/>
</dbReference>
<evidence type="ECO:0000256" key="1">
    <source>
        <dbReference type="ARBA" id="ARBA00004123"/>
    </source>
</evidence>
<dbReference type="GO" id="GO:0030681">
    <property type="term" value="C:multimeric ribonuclease P complex"/>
    <property type="evidence" value="ECO:0007669"/>
    <property type="project" value="TreeGrafter"/>
</dbReference>
<dbReference type="RefSeq" id="XP_064853158.1">
    <property type="nucleotide sequence ID" value="XM_064997086.1"/>
</dbReference>
<dbReference type="GO" id="GO:0005730">
    <property type="term" value="C:nucleolus"/>
    <property type="evidence" value="ECO:0007669"/>
    <property type="project" value="TreeGrafter"/>
</dbReference>
<organism evidence="6 7">
    <name type="scientific">Saccharomycopsis crataegensis</name>
    <dbReference type="NCBI Taxonomy" id="43959"/>
    <lineage>
        <taxon>Eukaryota</taxon>
        <taxon>Fungi</taxon>
        <taxon>Dikarya</taxon>
        <taxon>Ascomycota</taxon>
        <taxon>Saccharomycotina</taxon>
        <taxon>Saccharomycetes</taxon>
        <taxon>Saccharomycopsidaceae</taxon>
        <taxon>Saccharomycopsis</taxon>
    </lineage>
</organism>